<feature type="region of interest" description="Disordered" evidence="1">
    <location>
        <begin position="45"/>
        <end position="64"/>
    </location>
</feature>
<evidence type="ECO:0000256" key="1">
    <source>
        <dbReference type="SAM" id="MobiDB-lite"/>
    </source>
</evidence>
<proteinExistence type="predicted"/>
<protein>
    <submittedName>
        <fullName evidence="2">Uncharacterized protein</fullName>
    </submittedName>
</protein>
<dbReference type="OrthoDB" id="10256743at2759"/>
<comment type="caution">
    <text evidence="2">The sequence shown here is derived from an EMBL/GenBank/DDBJ whole genome shotgun (WGS) entry which is preliminary data.</text>
</comment>
<sequence length="450" mass="50542">MSESNSVEVQAMPTPVPMSFPAILRNSKLSDRYSYLRESETIIRDDTPSNNLVPKRKTREDKEGKRWVRRRENARFTGNPYVVFARPGSRDMQIDLPTAKNTFPEPLPNFLPRSVAAPTPARPLFDPASANAGRYSMSLKGMRRTLRGHGPRAERLVHDVEEEVLDWLVGGTILNPDEAEDVLVIPGRSVGFEGSNIVELSRTPLQLIWSVEQDAFARYIVHCCARYHKVVSYSKDVDGRRLTYLLRPNVTRPDYTLRDTLDTPPATESDYSLSVLSESDILSVEEHEHDSLSEDASDAEIPIRMNRHRRLSSVSEHSLIESGAEDFDNTTPSLKRIREGKEGREGQQERQKEQKGENEIGSNVSPTPSPSRPLLARTNRDSSFEDINDADVEDDKSIVNVDLAQSIDSIDLNGNNNLNYNININANNVTEPPIRFTLLFSDSPSDSGKA</sequence>
<keyword evidence="3" id="KW-1185">Reference proteome</keyword>
<accession>A0A286UGJ7</accession>
<reference evidence="2 3" key="1">
    <citation type="journal article" date="2017" name="Mol. Ecol.">
        <title>Comparative and population genomic landscape of Phellinus noxius: A hypervariable fungus causing root rot in trees.</title>
        <authorList>
            <person name="Chung C.L."/>
            <person name="Lee T.J."/>
            <person name="Akiba M."/>
            <person name="Lee H.H."/>
            <person name="Kuo T.H."/>
            <person name="Liu D."/>
            <person name="Ke H.M."/>
            <person name="Yokoi T."/>
            <person name="Roa M.B."/>
            <person name="Lu M.J."/>
            <person name="Chang Y.Y."/>
            <person name="Ann P.J."/>
            <person name="Tsai J.N."/>
            <person name="Chen C.Y."/>
            <person name="Tzean S.S."/>
            <person name="Ota Y."/>
            <person name="Hattori T."/>
            <person name="Sahashi N."/>
            <person name="Liou R.F."/>
            <person name="Kikuchi T."/>
            <person name="Tsai I.J."/>
        </authorList>
    </citation>
    <scope>NUCLEOTIDE SEQUENCE [LARGE SCALE GENOMIC DNA]</scope>
    <source>
        <strain evidence="2 3">FFPRI411160</strain>
    </source>
</reference>
<dbReference type="STRING" id="2282107.A0A286UGJ7"/>
<name>A0A286UGJ7_9AGAM</name>
<evidence type="ECO:0000313" key="2">
    <source>
        <dbReference type="EMBL" id="PAV18746.1"/>
    </source>
</evidence>
<evidence type="ECO:0000313" key="3">
    <source>
        <dbReference type="Proteomes" id="UP000217199"/>
    </source>
</evidence>
<gene>
    <name evidence="2" type="ORF">PNOK_0558900</name>
</gene>
<dbReference type="InParanoid" id="A0A286UGJ7"/>
<feature type="region of interest" description="Disordered" evidence="1">
    <location>
        <begin position="321"/>
        <end position="389"/>
    </location>
</feature>
<dbReference type="EMBL" id="NBII01000005">
    <property type="protein sequence ID" value="PAV18746.1"/>
    <property type="molecule type" value="Genomic_DNA"/>
</dbReference>
<organism evidence="2 3">
    <name type="scientific">Pyrrhoderma noxium</name>
    <dbReference type="NCBI Taxonomy" id="2282107"/>
    <lineage>
        <taxon>Eukaryota</taxon>
        <taxon>Fungi</taxon>
        <taxon>Dikarya</taxon>
        <taxon>Basidiomycota</taxon>
        <taxon>Agaricomycotina</taxon>
        <taxon>Agaricomycetes</taxon>
        <taxon>Hymenochaetales</taxon>
        <taxon>Hymenochaetaceae</taxon>
        <taxon>Pyrrhoderma</taxon>
    </lineage>
</organism>
<feature type="compositionally biased region" description="Basic and acidic residues" evidence="1">
    <location>
        <begin position="336"/>
        <end position="358"/>
    </location>
</feature>
<dbReference type="Proteomes" id="UP000217199">
    <property type="component" value="Unassembled WGS sequence"/>
</dbReference>
<dbReference type="AlphaFoldDB" id="A0A286UGJ7"/>